<keyword evidence="2" id="KW-1185">Reference proteome</keyword>
<comment type="caution">
    <text evidence="1">The sequence shown here is derived from an EMBL/GenBank/DDBJ whole genome shotgun (WGS) entry which is preliminary data.</text>
</comment>
<organism evidence="1 2">
    <name type="scientific">Rhododendron molle</name>
    <name type="common">Chinese azalea</name>
    <name type="synonym">Azalea mollis</name>
    <dbReference type="NCBI Taxonomy" id="49168"/>
    <lineage>
        <taxon>Eukaryota</taxon>
        <taxon>Viridiplantae</taxon>
        <taxon>Streptophyta</taxon>
        <taxon>Embryophyta</taxon>
        <taxon>Tracheophyta</taxon>
        <taxon>Spermatophyta</taxon>
        <taxon>Magnoliopsida</taxon>
        <taxon>eudicotyledons</taxon>
        <taxon>Gunneridae</taxon>
        <taxon>Pentapetalae</taxon>
        <taxon>asterids</taxon>
        <taxon>Ericales</taxon>
        <taxon>Ericaceae</taxon>
        <taxon>Ericoideae</taxon>
        <taxon>Rhodoreae</taxon>
        <taxon>Rhododendron</taxon>
    </lineage>
</organism>
<proteinExistence type="predicted"/>
<gene>
    <name evidence="1" type="ORF">RHMOL_Rhmol12G0125000</name>
</gene>
<dbReference type="Proteomes" id="UP001062846">
    <property type="component" value="Chromosome 12"/>
</dbReference>
<dbReference type="EMBL" id="CM046399">
    <property type="protein sequence ID" value="KAI8528098.1"/>
    <property type="molecule type" value="Genomic_DNA"/>
</dbReference>
<name>A0ACC0LIX2_RHOML</name>
<evidence type="ECO:0000313" key="2">
    <source>
        <dbReference type="Proteomes" id="UP001062846"/>
    </source>
</evidence>
<reference evidence="1" key="1">
    <citation type="submission" date="2022-02" db="EMBL/GenBank/DDBJ databases">
        <title>Plant Genome Project.</title>
        <authorList>
            <person name="Zhang R.-G."/>
        </authorList>
    </citation>
    <scope>NUCLEOTIDE SEQUENCE</scope>
    <source>
        <strain evidence="1">AT1</strain>
    </source>
</reference>
<protein>
    <submittedName>
        <fullName evidence="1">Uncharacterized protein</fullName>
    </submittedName>
</protein>
<sequence length="129" mass="14170">MSCPARTMSCRVHVVPVQLPCRPRAWLNRVVSCYARPTSVPRSCRARPLPCPVPVRVPTKTVLCRAVPCLAKTVPAPVHVLIKIMSFRAVPRHDRARTCVVPYLTVSCRVGTTCLTPLLTCCHSSAGKK</sequence>
<evidence type="ECO:0000313" key="1">
    <source>
        <dbReference type="EMBL" id="KAI8528098.1"/>
    </source>
</evidence>
<accession>A0ACC0LIX2</accession>